<dbReference type="Proteomes" id="UP000663131">
    <property type="component" value="Chromosome 8"/>
</dbReference>
<keyword evidence="5" id="KW-1185">Reference proteome</keyword>
<evidence type="ECO:0000313" key="3">
    <source>
        <dbReference type="EMBL" id="QOU21142.1"/>
    </source>
</evidence>
<evidence type="ECO:0000259" key="2">
    <source>
        <dbReference type="Pfam" id="PF10354"/>
    </source>
</evidence>
<dbReference type="OrthoDB" id="273345at2759"/>
<dbReference type="AlphaFoldDB" id="A0A7D9GZR2"/>
<dbReference type="EMBL" id="CABFWN010000003">
    <property type="protein sequence ID" value="VUG18062.1"/>
    <property type="molecule type" value="Genomic_DNA"/>
</dbReference>
<proteinExistence type="predicted"/>
<gene>
    <name evidence="4" type="primary">BMT5</name>
    <name evidence="3" type="ORF">BRETT_000862</name>
    <name evidence="4" type="ORF">DEBR0S3_01332G</name>
</gene>
<name>A0A7D9GZR2_DEKBR</name>
<dbReference type="GO" id="GO:0070475">
    <property type="term" value="P:rRNA base methylation"/>
    <property type="evidence" value="ECO:0007669"/>
    <property type="project" value="InterPro"/>
</dbReference>
<feature type="compositionally biased region" description="Basic residues" evidence="1">
    <location>
        <begin position="23"/>
        <end position="36"/>
    </location>
</feature>
<reference evidence="3" key="2">
    <citation type="submission" date="2020-10" db="EMBL/GenBank/DDBJ databases">
        <authorList>
            <person name="Palmer J.M."/>
        </authorList>
    </citation>
    <scope>NUCLEOTIDE SEQUENCE</scope>
    <source>
        <strain evidence="3">UCD 2041</strain>
    </source>
</reference>
<evidence type="ECO:0000256" key="1">
    <source>
        <dbReference type="SAM" id="MobiDB-lite"/>
    </source>
</evidence>
<dbReference type="Proteomes" id="UP000478008">
    <property type="component" value="Unassembled WGS sequence"/>
</dbReference>
<evidence type="ECO:0000313" key="4">
    <source>
        <dbReference type="EMBL" id="VUG18062.1"/>
    </source>
</evidence>
<reference evidence="3" key="3">
    <citation type="journal article" name="BMC Genomics">
        <title>New genome assemblies reveal patterns of domestication and adaptation across Brettanomyces (Dekkera) species.</title>
        <authorList>
            <person name="Roach M.J."/>
            <person name="Borneman A.R."/>
        </authorList>
    </citation>
    <scope>NUCLEOTIDE SEQUENCE</scope>
    <source>
        <strain evidence="3">UCD 2041</strain>
    </source>
</reference>
<dbReference type="GO" id="GO:0070042">
    <property type="term" value="F:rRNA (uridine-N3-)-methyltransferase activity"/>
    <property type="evidence" value="ECO:0007669"/>
    <property type="project" value="InterPro"/>
</dbReference>
<accession>A0A7D9GZR2</accession>
<dbReference type="EMBL" id="CP063136">
    <property type="protein sequence ID" value="QOU21142.1"/>
    <property type="molecule type" value="Genomic_DNA"/>
</dbReference>
<sequence>MSKKGRLARRVRKKVRRQELEKRNRKKVAREYRRRNKDGDTYGGIESGPHKPLIPFKNSDKVLLIGEGDFSFALSAVEMKYIQPENLIATSFDTIEELNEKYPDVAKENITKLQNLHVTKIYHGVDCTNLIKTLKLSDNPKKLGKNKHVIGGLKIDLILFNFPHVGRGIKDHDRNIRVNQQLIVDYFKNGRKLYDLLRINRRAETGDKKKEHQKFTRDNFSTERIGLSMFLGEPYDSWEVKKLAKYAIGYQVARSGNFDWETFKGYHHRKTASMHDTTKVASERKARIFVFQSPNIPILLEKVMEEDRRDNSSDDDLDEMD</sequence>
<dbReference type="Pfam" id="PF10354">
    <property type="entry name" value="BMT5-like"/>
    <property type="match status" value="1"/>
</dbReference>
<feature type="region of interest" description="Disordered" evidence="1">
    <location>
        <begin position="1"/>
        <end position="46"/>
    </location>
</feature>
<dbReference type="GO" id="GO:0005737">
    <property type="term" value="C:cytoplasm"/>
    <property type="evidence" value="ECO:0007669"/>
    <property type="project" value="TreeGrafter"/>
</dbReference>
<dbReference type="InterPro" id="IPR019446">
    <property type="entry name" value="BMT5-like"/>
</dbReference>
<feature type="domain" description="25S rRNA (uridine-N(3))-methyltransferase BMT5-like" evidence="2">
    <location>
        <begin position="63"/>
        <end position="270"/>
    </location>
</feature>
<dbReference type="PANTHER" id="PTHR11538:SF26">
    <property type="entry name" value="FERREDOXIN-FOLD ANTICODON-BINDING DOMAIN-CONTAINING PROTEIN 1"/>
    <property type="match status" value="1"/>
</dbReference>
<feature type="compositionally biased region" description="Basic residues" evidence="1">
    <location>
        <begin position="1"/>
        <end position="16"/>
    </location>
</feature>
<dbReference type="PANTHER" id="PTHR11538">
    <property type="entry name" value="PHENYLALANYL-TRNA SYNTHETASE"/>
    <property type="match status" value="1"/>
</dbReference>
<protein>
    <submittedName>
        <fullName evidence="4">DEBR0S3_01332g1_1</fullName>
    </submittedName>
</protein>
<reference evidence="4 5" key="1">
    <citation type="submission" date="2019-07" db="EMBL/GenBank/DDBJ databases">
        <authorList>
            <person name="Friedrich A."/>
            <person name="Schacherer J."/>
        </authorList>
    </citation>
    <scope>NUCLEOTIDE SEQUENCE [LARGE SCALE GENOMIC DNA]</scope>
</reference>
<evidence type="ECO:0000313" key="5">
    <source>
        <dbReference type="Proteomes" id="UP000478008"/>
    </source>
</evidence>
<organism evidence="4 5">
    <name type="scientific">Dekkera bruxellensis</name>
    <name type="common">Brettanomyces custersii</name>
    <dbReference type="NCBI Taxonomy" id="5007"/>
    <lineage>
        <taxon>Eukaryota</taxon>
        <taxon>Fungi</taxon>
        <taxon>Dikarya</taxon>
        <taxon>Ascomycota</taxon>
        <taxon>Saccharomycotina</taxon>
        <taxon>Pichiomycetes</taxon>
        <taxon>Pichiales</taxon>
        <taxon>Pichiaceae</taxon>
        <taxon>Brettanomyces</taxon>
    </lineage>
</organism>